<keyword evidence="3" id="KW-1185">Reference proteome</keyword>
<keyword evidence="1" id="KW-0732">Signal</keyword>
<sequence length="209" mass="23233">MKKKHFIAVGIIALSLCFSLGAATGIKIQAELMNQKMNINGKEQVKETISYKGKTYVPLRDLGNMLNVPVDYKNGIVYVGKEELVDEWIEVDDEDGLEYTTMWENKKLNAICLTTIGEVYPDAPLTAKGQLEALIVNENDKGSMKINKSSIEKIGDKEIIYIEAEISDTPIIAGYQVYDSGSVYTVIMLKQDDSNPSGLKDELMRILGD</sequence>
<gene>
    <name evidence="2" type="ordered locus">Clole_0669</name>
</gene>
<name>F2JN61_CELLD</name>
<evidence type="ECO:0008006" key="4">
    <source>
        <dbReference type="Google" id="ProtNLM"/>
    </source>
</evidence>
<dbReference type="KEGG" id="cle:Clole_0669"/>
<protein>
    <recommendedName>
        <fullName evidence="4">Copper amine oxidase-like domain-containing protein</fullName>
    </recommendedName>
</protein>
<evidence type="ECO:0000313" key="2">
    <source>
        <dbReference type="EMBL" id="ADZ82403.1"/>
    </source>
</evidence>
<proteinExistence type="predicted"/>
<organism evidence="2 3">
    <name type="scientific">Cellulosilyticum lentocellum (strain ATCC 49066 / DSM 5427 / NCIMB 11756 / RHM5)</name>
    <name type="common">Clostridium lentocellum</name>
    <dbReference type="NCBI Taxonomy" id="642492"/>
    <lineage>
        <taxon>Bacteria</taxon>
        <taxon>Bacillati</taxon>
        <taxon>Bacillota</taxon>
        <taxon>Clostridia</taxon>
        <taxon>Lachnospirales</taxon>
        <taxon>Cellulosilyticaceae</taxon>
        <taxon>Cellulosilyticum</taxon>
    </lineage>
</organism>
<dbReference type="AlphaFoldDB" id="F2JN61"/>
<dbReference type="Proteomes" id="UP000008467">
    <property type="component" value="Chromosome"/>
</dbReference>
<dbReference type="HOGENOM" id="CLU_1313589_0_0_9"/>
<dbReference type="STRING" id="642492.Clole_0669"/>
<evidence type="ECO:0000313" key="3">
    <source>
        <dbReference type="Proteomes" id="UP000008467"/>
    </source>
</evidence>
<feature type="chain" id="PRO_5003284167" description="Copper amine oxidase-like domain-containing protein" evidence="1">
    <location>
        <begin position="23"/>
        <end position="209"/>
    </location>
</feature>
<dbReference type="EMBL" id="CP002582">
    <property type="protein sequence ID" value="ADZ82403.1"/>
    <property type="molecule type" value="Genomic_DNA"/>
</dbReference>
<feature type="signal peptide" evidence="1">
    <location>
        <begin position="1"/>
        <end position="22"/>
    </location>
</feature>
<reference evidence="2 3" key="1">
    <citation type="journal article" date="2011" name="J. Bacteriol.">
        <title>Complete genome sequence of the cellulose-degrading bacterium Cellulosilyticum lentocellum.</title>
        <authorList>
            <consortium name="US DOE Joint Genome Institute"/>
            <person name="Miller D.A."/>
            <person name="Suen G."/>
            <person name="Bruce D."/>
            <person name="Copeland A."/>
            <person name="Cheng J.F."/>
            <person name="Detter C."/>
            <person name="Goodwin L.A."/>
            <person name="Han C.S."/>
            <person name="Hauser L.J."/>
            <person name="Land M.L."/>
            <person name="Lapidus A."/>
            <person name="Lucas S."/>
            <person name="Meincke L."/>
            <person name="Pitluck S."/>
            <person name="Tapia R."/>
            <person name="Teshima H."/>
            <person name="Woyke T."/>
            <person name="Fox B.G."/>
            <person name="Angert E.R."/>
            <person name="Currie C.R."/>
        </authorList>
    </citation>
    <scope>NUCLEOTIDE SEQUENCE [LARGE SCALE GENOMIC DNA]</scope>
    <source>
        <strain evidence="3">ATCC 49066 / DSM 5427 / NCIMB 11756 / RHM5</strain>
    </source>
</reference>
<accession>F2JN61</accession>
<dbReference type="RefSeq" id="WP_013655704.1">
    <property type="nucleotide sequence ID" value="NC_015275.1"/>
</dbReference>
<evidence type="ECO:0000256" key="1">
    <source>
        <dbReference type="SAM" id="SignalP"/>
    </source>
</evidence>